<sequence length="365" mass="42187">MKKILTVTTNFGLGPVSKLYSIIKKLEETIPNVSITFCGSNEAISFLKQSLDINIAYIDEDTDAISQESFLSIAREYDFILNVMNFHVQDISMNNIRSKEIFVDSLNWLWPDSIAGIDECLVYFMQRAFPSFGIGFKTKNMVEIDPIVNVSNLKIKNNERIKEILINVAGVYVPNKEDKFSFFYLEQYLKILFKLKLMEKYKIVVACNKRQKKVFENKLYTKNVVFKIFTHDLFLKESQIAYKVFSTSGLTFYLESRRLGLNVHYLLPSNYSQALLLEKYKEFGRTDLSISSFGDEYNIPNSLEEDYGVELTRKIVKDIFDKYNDKVCHEIKLITADCMPDSILNTETVAKNGAKQVADFIKEIL</sequence>
<comment type="caution">
    <text evidence="1">The sequence shown here is derived from an EMBL/GenBank/DDBJ whole genome shotgun (WGS) entry which is preliminary data.</text>
</comment>
<organism evidence="1 2">
    <name type="scientific">Bombilactobacillus apium</name>
    <dbReference type="NCBI Taxonomy" id="2675299"/>
    <lineage>
        <taxon>Bacteria</taxon>
        <taxon>Bacillati</taxon>
        <taxon>Bacillota</taxon>
        <taxon>Bacilli</taxon>
        <taxon>Lactobacillales</taxon>
        <taxon>Lactobacillaceae</taxon>
        <taxon>Bombilactobacillus</taxon>
    </lineage>
</organism>
<dbReference type="EMBL" id="JABZEC010000005">
    <property type="protein sequence ID" value="NVY96772.1"/>
    <property type="molecule type" value="Genomic_DNA"/>
</dbReference>
<evidence type="ECO:0000313" key="1">
    <source>
        <dbReference type="EMBL" id="NVY96772.1"/>
    </source>
</evidence>
<dbReference type="RefSeq" id="WP_176942932.1">
    <property type="nucleotide sequence ID" value="NZ_JABZEC010000005.1"/>
</dbReference>
<protein>
    <submittedName>
        <fullName evidence="1">Uncharacterized protein</fullName>
    </submittedName>
</protein>
<dbReference type="Proteomes" id="UP000563523">
    <property type="component" value="Unassembled WGS sequence"/>
</dbReference>
<keyword evidence="2" id="KW-1185">Reference proteome</keyword>
<gene>
    <name evidence="1" type="ORF">HU830_06335</name>
</gene>
<dbReference type="AlphaFoldDB" id="A0A850R7V0"/>
<accession>A0A850R7V0</accession>
<proteinExistence type="predicted"/>
<evidence type="ECO:0000313" key="2">
    <source>
        <dbReference type="Proteomes" id="UP000563523"/>
    </source>
</evidence>
<name>A0A850R7V0_9LACO</name>
<reference evidence="1 2" key="1">
    <citation type="submission" date="2020-06" db="EMBL/GenBank/DDBJ databases">
        <authorList>
            <person name="Kang J."/>
        </authorList>
    </citation>
    <scope>NUCLEOTIDE SEQUENCE [LARGE SCALE GENOMIC DNA]</scope>
    <source>
        <strain evidence="1 2">DCY120</strain>
    </source>
</reference>